<proteinExistence type="predicted"/>
<evidence type="ECO:0000313" key="3">
    <source>
        <dbReference type="Proteomes" id="UP000236291"/>
    </source>
</evidence>
<organism evidence="2 3">
    <name type="scientific">Trifolium pratense</name>
    <name type="common">Red clover</name>
    <dbReference type="NCBI Taxonomy" id="57577"/>
    <lineage>
        <taxon>Eukaryota</taxon>
        <taxon>Viridiplantae</taxon>
        <taxon>Streptophyta</taxon>
        <taxon>Embryophyta</taxon>
        <taxon>Tracheophyta</taxon>
        <taxon>Spermatophyta</taxon>
        <taxon>Magnoliopsida</taxon>
        <taxon>eudicotyledons</taxon>
        <taxon>Gunneridae</taxon>
        <taxon>Pentapetalae</taxon>
        <taxon>rosids</taxon>
        <taxon>fabids</taxon>
        <taxon>Fabales</taxon>
        <taxon>Fabaceae</taxon>
        <taxon>Papilionoideae</taxon>
        <taxon>50 kb inversion clade</taxon>
        <taxon>NPAAA clade</taxon>
        <taxon>Hologalegina</taxon>
        <taxon>IRL clade</taxon>
        <taxon>Trifolieae</taxon>
        <taxon>Trifolium</taxon>
    </lineage>
</organism>
<dbReference type="AlphaFoldDB" id="A0A2K3KU19"/>
<name>A0A2K3KU19_TRIPR</name>
<feature type="compositionally biased region" description="Acidic residues" evidence="1">
    <location>
        <begin position="21"/>
        <end position="48"/>
    </location>
</feature>
<evidence type="ECO:0000313" key="2">
    <source>
        <dbReference type="EMBL" id="PNX69773.1"/>
    </source>
</evidence>
<reference evidence="2 3" key="2">
    <citation type="journal article" date="2017" name="Front. Plant Sci.">
        <title>Gene Classification and Mining of Molecular Markers Useful in Red Clover (Trifolium pratense) Breeding.</title>
        <authorList>
            <person name="Istvanek J."/>
            <person name="Dluhosova J."/>
            <person name="Dluhos P."/>
            <person name="Patkova L."/>
            <person name="Nedelnik J."/>
            <person name="Repkova J."/>
        </authorList>
    </citation>
    <scope>NUCLEOTIDE SEQUENCE [LARGE SCALE GENOMIC DNA]</scope>
    <source>
        <strain evidence="3">cv. Tatra</strain>
        <tissue evidence="2">Young leaves</tissue>
    </source>
</reference>
<feature type="non-terminal residue" evidence="2">
    <location>
        <position position="48"/>
    </location>
</feature>
<dbReference type="Proteomes" id="UP000236291">
    <property type="component" value="Unassembled WGS sequence"/>
</dbReference>
<sequence>MTNVADVITVEPLTRLCVGGDEAEEVPSEGDVDEDDEIPLEDGQEDDE</sequence>
<gene>
    <name evidence="2" type="ORF">L195_g064587</name>
</gene>
<reference evidence="2 3" key="1">
    <citation type="journal article" date="2014" name="Am. J. Bot.">
        <title>Genome assembly and annotation for red clover (Trifolium pratense; Fabaceae).</title>
        <authorList>
            <person name="Istvanek J."/>
            <person name="Jaros M."/>
            <person name="Krenek A."/>
            <person name="Repkova J."/>
        </authorList>
    </citation>
    <scope>NUCLEOTIDE SEQUENCE [LARGE SCALE GENOMIC DNA]</scope>
    <source>
        <strain evidence="3">cv. Tatra</strain>
        <tissue evidence="2">Young leaves</tissue>
    </source>
</reference>
<feature type="region of interest" description="Disordered" evidence="1">
    <location>
        <begin position="16"/>
        <end position="48"/>
    </location>
</feature>
<accession>A0A2K3KU19</accession>
<protein>
    <submittedName>
        <fullName evidence="2">Uncharacterized protein</fullName>
    </submittedName>
</protein>
<comment type="caution">
    <text evidence="2">The sequence shown here is derived from an EMBL/GenBank/DDBJ whole genome shotgun (WGS) entry which is preliminary data.</text>
</comment>
<dbReference type="EMBL" id="ASHM01257259">
    <property type="protein sequence ID" value="PNX69773.1"/>
    <property type="molecule type" value="Genomic_DNA"/>
</dbReference>
<evidence type="ECO:0000256" key="1">
    <source>
        <dbReference type="SAM" id="MobiDB-lite"/>
    </source>
</evidence>